<feature type="transmembrane region" description="Helical" evidence="7">
    <location>
        <begin position="521"/>
        <end position="546"/>
    </location>
</feature>
<gene>
    <name evidence="9" type="ORF">OGAPHI_002516</name>
</gene>
<evidence type="ECO:0000256" key="7">
    <source>
        <dbReference type="SAM" id="Phobius"/>
    </source>
</evidence>
<keyword evidence="3 7" id="KW-0812">Transmembrane</keyword>
<dbReference type="Pfam" id="PF01490">
    <property type="entry name" value="Aa_trans"/>
    <property type="match status" value="1"/>
</dbReference>
<dbReference type="RefSeq" id="XP_046063175.1">
    <property type="nucleotide sequence ID" value="XM_046203394.1"/>
</dbReference>
<evidence type="ECO:0000256" key="5">
    <source>
        <dbReference type="ARBA" id="ARBA00023136"/>
    </source>
</evidence>
<keyword evidence="10" id="KW-1185">Reference proteome</keyword>
<evidence type="ECO:0000259" key="8">
    <source>
        <dbReference type="Pfam" id="PF01490"/>
    </source>
</evidence>
<feature type="region of interest" description="Disordered" evidence="6">
    <location>
        <begin position="159"/>
        <end position="182"/>
    </location>
</feature>
<dbReference type="GeneID" id="70234483"/>
<evidence type="ECO:0000256" key="3">
    <source>
        <dbReference type="ARBA" id="ARBA00022692"/>
    </source>
</evidence>
<reference evidence="9" key="1">
    <citation type="journal article" date="2021" name="Open Biol.">
        <title>Shared evolutionary footprints suggest mitochondrial oxidative damage underlies multiple complex I losses in fungi.</title>
        <authorList>
            <person name="Schikora-Tamarit M.A."/>
            <person name="Marcet-Houben M."/>
            <person name="Nosek J."/>
            <person name="Gabaldon T."/>
        </authorList>
    </citation>
    <scope>NUCLEOTIDE SEQUENCE</scope>
    <source>
        <strain evidence="9">CBS6075</strain>
    </source>
</reference>
<evidence type="ECO:0000256" key="1">
    <source>
        <dbReference type="ARBA" id="ARBA00004141"/>
    </source>
</evidence>
<feature type="compositionally biased region" description="Low complexity" evidence="6">
    <location>
        <begin position="33"/>
        <end position="42"/>
    </location>
</feature>
<keyword evidence="4 7" id="KW-1133">Transmembrane helix</keyword>
<protein>
    <recommendedName>
        <fullName evidence="8">Amino acid transporter transmembrane domain-containing protein</fullName>
    </recommendedName>
</protein>
<evidence type="ECO:0000313" key="9">
    <source>
        <dbReference type="EMBL" id="KAH3668761.1"/>
    </source>
</evidence>
<reference evidence="9" key="2">
    <citation type="submission" date="2021-01" db="EMBL/GenBank/DDBJ databases">
        <authorList>
            <person name="Schikora-Tamarit M.A."/>
        </authorList>
    </citation>
    <scope>NUCLEOTIDE SEQUENCE</scope>
    <source>
        <strain evidence="9">CBS6075</strain>
    </source>
</reference>
<keyword evidence="5 7" id="KW-0472">Membrane</keyword>
<evidence type="ECO:0000313" key="10">
    <source>
        <dbReference type="Proteomes" id="UP000769157"/>
    </source>
</evidence>
<feature type="transmembrane region" description="Helical" evidence="7">
    <location>
        <begin position="620"/>
        <end position="642"/>
    </location>
</feature>
<proteinExistence type="inferred from homology"/>
<dbReference type="OrthoDB" id="1684102at2759"/>
<feature type="transmembrane region" description="Helical" evidence="7">
    <location>
        <begin position="292"/>
        <end position="315"/>
    </location>
</feature>
<accession>A0A9P8T7F6</accession>
<dbReference type="InterPro" id="IPR013057">
    <property type="entry name" value="AA_transpt_TM"/>
</dbReference>
<evidence type="ECO:0000256" key="4">
    <source>
        <dbReference type="ARBA" id="ARBA00022989"/>
    </source>
</evidence>
<feature type="transmembrane region" description="Helical" evidence="7">
    <location>
        <begin position="478"/>
        <end position="501"/>
    </location>
</feature>
<dbReference type="GO" id="GO:0005774">
    <property type="term" value="C:vacuolar membrane"/>
    <property type="evidence" value="ECO:0007669"/>
    <property type="project" value="TreeGrafter"/>
</dbReference>
<feature type="region of interest" description="Disordered" evidence="6">
    <location>
        <begin position="1"/>
        <end position="119"/>
    </location>
</feature>
<feature type="transmembrane region" description="Helical" evidence="7">
    <location>
        <begin position="591"/>
        <end position="608"/>
    </location>
</feature>
<organism evidence="9 10">
    <name type="scientific">Ogataea philodendri</name>
    <dbReference type="NCBI Taxonomy" id="1378263"/>
    <lineage>
        <taxon>Eukaryota</taxon>
        <taxon>Fungi</taxon>
        <taxon>Dikarya</taxon>
        <taxon>Ascomycota</taxon>
        <taxon>Saccharomycotina</taxon>
        <taxon>Pichiomycetes</taxon>
        <taxon>Pichiales</taxon>
        <taxon>Pichiaceae</taxon>
        <taxon>Ogataea</taxon>
    </lineage>
</organism>
<dbReference type="PANTHER" id="PTHR22950:SF666">
    <property type="entry name" value="VACUOLAR AMINO ACID TRANSPORTER 4"/>
    <property type="match status" value="1"/>
</dbReference>
<comment type="subcellular location">
    <subcellularLocation>
        <location evidence="1">Membrane</location>
        <topology evidence="1">Multi-pass membrane protein</topology>
    </subcellularLocation>
</comment>
<feature type="transmembrane region" description="Helical" evidence="7">
    <location>
        <begin position="341"/>
        <end position="361"/>
    </location>
</feature>
<feature type="transmembrane region" description="Helical" evidence="7">
    <location>
        <begin position="445"/>
        <end position="466"/>
    </location>
</feature>
<feature type="transmembrane region" description="Helical" evidence="7">
    <location>
        <begin position="373"/>
        <end position="396"/>
    </location>
</feature>
<dbReference type="EMBL" id="JAEUBE010000158">
    <property type="protein sequence ID" value="KAH3668761.1"/>
    <property type="molecule type" value="Genomic_DNA"/>
</dbReference>
<sequence length="647" mass="70554">MGESPPRRYSGAVPILSRNGSDSRGSSRDASRRASMARLAASPLGSTAPLSALAQRRTDSSSSSVIDDRASPGTATRGRPVIIHASPPSSTSSDVEDNSAFGRGEPQGDNQLSSSYSSTIDDPQILKNVSKHLATDAKGSLKLAGGDITRDLYTLPSKTSSLRRSRSLTGTDFPGERRGSAASQLRLPGGFRRQFIMHKKSKYGHELSKPTFITRNFLEFLSIYGHFAGEDLEDEDYLACSYVLDKDRDEETPLLDSRSTTGTASTLKSFFLLLKSFVGTGVLFLPRAFYNGGLLFCILTLLFFGLLSYWCYYILILTKVKTQVSSFGDIGMVLYGKEMKILILASIIISQVGFVAAYTIFTAENLRAFILNFLNVDISIGKLVVFECFVITPLALIRNITKLSMAALLANVFIMTGLVTIVYYASLDLIETGPSPVALFNQDKWSLFVGVAIFAFEGIGLIIPVQESMKYPEQYPKVLGAVIAVCCVLFIGVGSLGYLTYGENVNTVVILNLPQSSVAVGSIQLFYAVAILLSAPLQLLPAIRIIESRIFHRRSGKTNAATKWSKNLFRTAVVVATTLIAYQGSANLDQFVSFVGCFACIPLVYMYPPMLHYRSCAETIWVKLMDVVLVLIGGVAMVYTSYQVIFG</sequence>
<name>A0A9P8T7F6_9ASCO</name>
<evidence type="ECO:0000256" key="2">
    <source>
        <dbReference type="ARBA" id="ARBA00008066"/>
    </source>
</evidence>
<evidence type="ECO:0000256" key="6">
    <source>
        <dbReference type="SAM" id="MobiDB-lite"/>
    </source>
</evidence>
<dbReference type="Proteomes" id="UP000769157">
    <property type="component" value="Unassembled WGS sequence"/>
</dbReference>
<dbReference type="PANTHER" id="PTHR22950">
    <property type="entry name" value="AMINO ACID TRANSPORTER"/>
    <property type="match status" value="1"/>
</dbReference>
<comment type="similarity">
    <text evidence="2">Belongs to the amino acid/polyamine transporter 2 family.</text>
</comment>
<dbReference type="GO" id="GO:0005302">
    <property type="term" value="F:L-tyrosine transmembrane transporter activity"/>
    <property type="evidence" value="ECO:0007669"/>
    <property type="project" value="TreeGrafter"/>
</dbReference>
<feature type="transmembrane region" description="Helical" evidence="7">
    <location>
        <begin position="403"/>
        <end position="425"/>
    </location>
</feature>
<comment type="caution">
    <text evidence="9">The sequence shown here is derived from an EMBL/GenBank/DDBJ whole genome shotgun (WGS) entry which is preliminary data.</text>
</comment>
<feature type="transmembrane region" description="Helical" evidence="7">
    <location>
        <begin position="567"/>
        <end position="585"/>
    </location>
</feature>
<feature type="compositionally biased region" description="Polar residues" evidence="6">
    <location>
        <begin position="108"/>
        <end position="119"/>
    </location>
</feature>
<feature type="domain" description="Amino acid transporter transmembrane" evidence="8">
    <location>
        <begin position="263"/>
        <end position="645"/>
    </location>
</feature>
<dbReference type="AlphaFoldDB" id="A0A9P8T7F6"/>